<dbReference type="KEGG" id="aho:Ahos_1626"/>
<keyword evidence="3" id="KW-1185">Reference proteome</keyword>
<accession>F4B606</accession>
<name>F4B606_ACIHW</name>
<keyword evidence="1" id="KW-0472">Membrane</keyword>
<dbReference type="AlphaFoldDB" id="F4B606"/>
<feature type="transmembrane region" description="Helical" evidence="1">
    <location>
        <begin position="75"/>
        <end position="93"/>
    </location>
</feature>
<evidence type="ECO:0000256" key="1">
    <source>
        <dbReference type="SAM" id="Phobius"/>
    </source>
</evidence>
<keyword evidence="1" id="KW-1133">Transmembrane helix</keyword>
<gene>
    <name evidence="2" type="ordered locus">Ahos_1626</name>
</gene>
<reference key="2">
    <citation type="journal article" date="2011" name="Extremophiles">
        <title>Genomic analyses of Acidianus hospitalis W1 a host for studying crenarchaeal virus and plasmid life cycles.</title>
        <authorList>
            <person name="You X.Y."/>
            <person name="Liu C."/>
            <person name="Wang S.Y."/>
            <person name="Jiang C.Y."/>
            <person name="Shah S.A."/>
            <person name="Prangishvili D."/>
            <person name="Liu S.J."/>
            <person name="Garrett R.A."/>
        </authorList>
    </citation>
    <scope>NUCLEOTIDE SEQUENCE</scope>
    <source>
        <strain>W1</strain>
    </source>
</reference>
<protein>
    <submittedName>
        <fullName evidence="2">Uncharacterized protein</fullName>
    </submittedName>
</protein>
<evidence type="ECO:0000313" key="2">
    <source>
        <dbReference type="EMBL" id="AEE94504.1"/>
    </source>
</evidence>
<feature type="transmembrane region" description="Helical" evidence="1">
    <location>
        <begin position="12"/>
        <end position="30"/>
    </location>
</feature>
<feature type="transmembrane region" description="Helical" evidence="1">
    <location>
        <begin position="99"/>
        <end position="119"/>
    </location>
</feature>
<evidence type="ECO:0000313" key="3">
    <source>
        <dbReference type="Proteomes" id="UP000008458"/>
    </source>
</evidence>
<dbReference type="HOGENOM" id="CLU_1485919_0_0_2"/>
<sequence>MKYMNPRYLRQGNYVSLIASLIIFFGLIYLEIEGISYALSSTFLLLMWIVWVLALPSFTYYHLTRLEKPKIMDYFAILAIIITLAGLIIATFLREFIGIEIIVAGYTFEPIAGISIYLTANKINKIFSSLFFWGAVIFTAGLPLYLVNFGYVSIIGDVIKMLGIVGLLSLSRKVLA</sequence>
<dbReference type="Proteomes" id="UP000008458">
    <property type="component" value="Chromosome"/>
</dbReference>
<organism evidence="2 3">
    <name type="scientific">Acidianus hospitalis (strain W1)</name>
    <dbReference type="NCBI Taxonomy" id="933801"/>
    <lineage>
        <taxon>Archaea</taxon>
        <taxon>Thermoproteota</taxon>
        <taxon>Thermoprotei</taxon>
        <taxon>Sulfolobales</taxon>
        <taxon>Sulfolobaceae</taxon>
        <taxon>Acidianus</taxon>
    </lineage>
</organism>
<reference evidence="2 3" key="1">
    <citation type="journal article" date="2011" name="Extremophiles">
        <title>Genomic analysis of Acidianus hospitalis W1 a host for studying crenarchaeal virus and plasmid life cycles.</title>
        <authorList>
            <person name="You X.Y."/>
            <person name="Liu C."/>
            <person name="Wang S.Y."/>
            <person name="Jiang C.Y."/>
            <person name="Shah S.A."/>
            <person name="Prangishvili D."/>
            <person name="She Q."/>
            <person name="Liu S.J."/>
            <person name="Garrett R.A."/>
        </authorList>
    </citation>
    <scope>NUCLEOTIDE SEQUENCE [LARGE SCALE GENOMIC DNA]</scope>
    <source>
        <strain evidence="2 3">W1</strain>
    </source>
</reference>
<keyword evidence="1" id="KW-0812">Transmembrane</keyword>
<proteinExistence type="predicted"/>
<dbReference type="STRING" id="933801.Ahos_1626"/>
<dbReference type="eggNOG" id="arCOG03778">
    <property type="taxonomic scope" value="Archaea"/>
</dbReference>
<feature type="transmembrane region" description="Helical" evidence="1">
    <location>
        <begin position="151"/>
        <end position="170"/>
    </location>
</feature>
<feature type="transmembrane region" description="Helical" evidence="1">
    <location>
        <begin position="42"/>
        <end position="63"/>
    </location>
</feature>
<feature type="transmembrane region" description="Helical" evidence="1">
    <location>
        <begin position="126"/>
        <end position="145"/>
    </location>
</feature>
<dbReference type="EMBL" id="CP002535">
    <property type="protein sequence ID" value="AEE94504.1"/>
    <property type="molecule type" value="Genomic_DNA"/>
</dbReference>